<evidence type="ECO:0000313" key="2">
    <source>
        <dbReference type="EMBL" id="RPE71042.1"/>
    </source>
</evidence>
<dbReference type="Proteomes" id="UP000269689">
    <property type="component" value="Unassembled WGS sequence"/>
</dbReference>
<dbReference type="AlphaFoldDB" id="A0A3N4UKC4"/>
<feature type="chain" id="PRO_5018174932" description="MORN repeat protein" evidence="1">
    <location>
        <begin position="21"/>
        <end position="132"/>
    </location>
</feature>
<keyword evidence="3" id="KW-1185">Reference proteome</keyword>
<comment type="caution">
    <text evidence="2">The sequence shown here is derived from an EMBL/GenBank/DDBJ whole genome shotgun (WGS) entry which is preliminary data.</text>
</comment>
<sequence>MMKHAIYSIFMLCVAQQTFAAEPLTGAQFDAYATGKTLTFAENGKPYGSEQYLPNKRVRWAAGSQTCLEGRWYEEADQICFAYQDNSAPQCWTFYLEDDKLIAEFDAGESTVVYEAWDSLGSLSCMAPGLGV</sequence>
<proteinExistence type="predicted"/>
<evidence type="ECO:0000256" key="1">
    <source>
        <dbReference type="SAM" id="SignalP"/>
    </source>
</evidence>
<organism evidence="2 3">
    <name type="scientific">Pacificibacter maritimus</name>
    <dbReference type="NCBI Taxonomy" id="762213"/>
    <lineage>
        <taxon>Bacteria</taxon>
        <taxon>Pseudomonadati</taxon>
        <taxon>Pseudomonadota</taxon>
        <taxon>Alphaproteobacteria</taxon>
        <taxon>Rhodobacterales</taxon>
        <taxon>Roseobacteraceae</taxon>
        <taxon>Pacificibacter</taxon>
    </lineage>
</organism>
<dbReference type="EMBL" id="RKQK01000001">
    <property type="protein sequence ID" value="RPE71042.1"/>
    <property type="molecule type" value="Genomic_DNA"/>
</dbReference>
<name>A0A3N4UKC4_9RHOB</name>
<protein>
    <recommendedName>
        <fullName evidence="4">MORN repeat protein</fullName>
    </recommendedName>
</protein>
<evidence type="ECO:0000313" key="3">
    <source>
        <dbReference type="Proteomes" id="UP000269689"/>
    </source>
</evidence>
<gene>
    <name evidence="2" type="ORF">EDD53_0155</name>
</gene>
<reference evidence="2 3" key="1">
    <citation type="submission" date="2018-11" db="EMBL/GenBank/DDBJ databases">
        <title>Genomic Encyclopedia of Type Strains, Phase IV (KMG-IV): sequencing the most valuable type-strain genomes for metagenomic binning, comparative biology and taxonomic classification.</title>
        <authorList>
            <person name="Goeker M."/>
        </authorList>
    </citation>
    <scope>NUCLEOTIDE SEQUENCE [LARGE SCALE GENOMIC DNA]</scope>
    <source>
        <strain evidence="2 3">DSM 104731</strain>
    </source>
</reference>
<keyword evidence="1" id="KW-0732">Signal</keyword>
<feature type="signal peptide" evidence="1">
    <location>
        <begin position="1"/>
        <end position="20"/>
    </location>
</feature>
<evidence type="ECO:0008006" key="4">
    <source>
        <dbReference type="Google" id="ProtNLM"/>
    </source>
</evidence>
<accession>A0A3N4UKC4</accession>